<name>A0A934U367_9NOCA</name>
<evidence type="ECO:0000313" key="3">
    <source>
        <dbReference type="Proteomes" id="UP000655868"/>
    </source>
</evidence>
<feature type="transmembrane region" description="Helical" evidence="1">
    <location>
        <begin position="130"/>
        <end position="153"/>
    </location>
</feature>
<feature type="transmembrane region" description="Helical" evidence="1">
    <location>
        <begin position="37"/>
        <end position="58"/>
    </location>
</feature>
<keyword evidence="1" id="KW-0812">Transmembrane</keyword>
<dbReference type="EMBL" id="JAEMNV010000003">
    <property type="protein sequence ID" value="MBJ8339302.1"/>
    <property type="molecule type" value="Genomic_DNA"/>
</dbReference>
<feature type="transmembrane region" description="Helical" evidence="1">
    <location>
        <begin position="359"/>
        <end position="380"/>
    </location>
</feature>
<feature type="transmembrane region" description="Helical" evidence="1">
    <location>
        <begin position="307"/>
        <end position="326"/>
    </location>
</feature>
<organism evidence="2 3">
    <name type="scientific">Antrihabitans stalagmiti</name>
    <dbReference type="NCBI Taxonomy" id="2799499"/>
    <lineage>
        <taxon>Bacteria</taxon>
        <taxon>Bacillati</taxon>
        <taxon>Actinomycetota</taxon>
        <taxon>Actinomycetes</taxon>
        <taxon>Mycobacteriales</taxon>
        <taxon>Nocardiaceae</taxon>
        <taxon>Antrihabitans</taxon>
    </lineage>
</organism>
<dbReference type="RefSeq" id="WP_199704545.1">
    <property type="nucleotide sequence ID" value="NZ_JAEMNV010000003.1"/>
</dbReference>
<comment type="caution">
    <text evidence="2">The sequence shown here is derived from an EMBL/GenBank/DDBJ whole genome shotgun (WGS) entry which is preliminary data.</text>
</comment>
<evidence type="ECO:0000313" key="2">
    <source>
        <dbReference type="EMBL" id="MBJ8339302.1"/>
    </source>
</evidence>
<dbReference type="AlphaFoldDB" id="A0A934U367"/>
<protein>
    <submittedName>
        <fullName evidence="2">Polysaccharide biosynthesis protein</fullName>
    </submittedName>
</protein>
<feature type="transmembrane region" description="Helical" evidence="1">
    <location>
        <begin position="265"/>
        <end position="287"/>
    </location>
</feature>
<proteinExistence type="predicted"/>
<sequence>MAGLTLVTMGAMTANVAGYLLQLLASRWLGLDGYSEFATLLAAQLVLAVPALALQTVVAREVVHGASTAALRALQIRSAGLVAIVAAALVPVVSMVLNVSVAATIGALLVAPILVLLSGEQGLLQGRGRFKALAVVLGAAGVARVVPAVAVLAVGGGPAPALIAGAVGSAVTYAGARLLTGSAEGPVAARLPASVVSVLRASQVQLALIALSSLDIVVARLVLDGDNASRYALGTVATKVAFWLPQAVGVVLYPRMAHPEHSARAIRSALAVLAGIGAVTVACAALASPLLPIVVDEDYAPIQGTLWAFALHGACLALLQGALLSAIAGDRTWLALVAWVGLAVEISVMLTVADSIGQLIAIAVACAAVTTVIVSWLALLGKPAQPRP</sequence>
<evidence type="ECO:0000256" key="1">
    <source>
        <dbReference type="SAM" id="Phobius"/>
    </source>
</evidence>
<keyword evidence="1" id="KW-0472">Membrane</keyword>
<feature type="transmembrane region" description="Helical" evidence="1">
    <location>
        <begin position="96"/>
        <end position="118"/>
    </location>
</feature>
<feature type="transmembrane region" description="Helical" evidence="1">
    <location>
        <begin position="231"/>
        <end position="253"/>
    </location>
</feature>
<accession>A0A934U367</accession>
<gene>
    <name evidence="2" type="ORF">JGU71_10410</name>
</gene>
<dbReference type="Proteomes" id="UP000655868">
    <property type="component" value="Unassembled WGS sequence"/>
</dbReference>
<reference evidence="2" key="1">
    <citation type="submission" date="2020-12" db="EMBL/GenBank/DDBJ databases">
        <title>Antrihabitans popcorni sp. nov. and Antrihabitans auranticaus sp. nov., isolated from a larva cave.</title>
        <authorList>
            <person name="Lee S.D."/>
            <person name="Kim I.S."/>
        </authorList>
    </citation>
    <scope>NUCLEOTIDE SEQUENCE</scope>
    <source>
        <strain evidence="2">YC3-6</strain>
    </source>
</reference>
<keyword evidence="1" id="KW-1133">Transmembrane helix</keyword>
<keyword evidence="3" id="KW-1185">Reference proteome</keyword>
<feature type="transmembrane region" description="Helical" evidence="1">
    <location>
        <begin position="333"/>
        <end position="353"/>
    </location>
</feature>